<evidence type="ECO:0000256" key="6">
    <source>
        <dbReference type="ARBA" id="ARBA00038076"/>
    </source>
</evidence>
<dbReference type="Pfam" id="PF02687">
    <property type="entry name" value="FtsX"/>
    <property type="match status" value="1"/>
</dbReference>
<dbReference type="GO" id="GO:0005886">
    <property type="term" value="C:plasma membrane"/>
    <property type="evidence" value="ECO:0007669"/>
    <property type="project" value="UniProtKB-SubCell"/>
</dbReference>
<dbReference type="Pfam" id="PF12704">
    <property type="entry name" value="MacB_PCD"/>
    <property type="match status" value="1"/>
</dbReference>
<dbReference type="PANTHER" id="PTHR30572">
    <property type="entry name" value="MEMBRANE COMPONENT OF TRANSPORTER-RELATED"/>
    <property type="match status" value="1"/>
</dbReference>
<dbReference type="InterPro" id="IPR050250">
    <property type="entry name" value="Macrolide_Exporter_MacB"/>
</dbReference>
<evidence type="ECO:0008006" key="12">
    <source>
        <dbReference type="Google" id="ProtNLM"/>
    </source>
</evidence>
<proteinExistence type="inferred from homology"/>
<dbReference type="STRING" id="1797259.A2989_04810"/>
<evidence type="ECO:0000256" key="2">
    <source>
        <dbReference type="ARBA" id="ARBA00022475"/>
    </source>
</evidence>
<feature type="transmembrane region" description="Helical" evidence="7">
    <location>
        <begin position="271"/>
        <end position="302"/>
    </location>
</feature>
<evidence type="ECO:0000256" key="1">
    <source>
        <dbReference type="ARBA" id="ARBA00004651"/>
    </source>
</evidence>
<comment type="caution">
    <text evidence="10">The sequence shown here is derived from an EMBL/GenBank/DDBJ whole genome shotgun (WGS) entry which is preliminary data.</text>
</comment>
<sequence>MDRVELFRTAGIAIRTNKTRSVLTTLGIIIGVASVILLVSIGNGLQAFVTREFESLGSNILLISPGKVSFSGGPPRNVEAKFDFNDIKEIGDLGDPIVKASGMISRGGTLKYRSETFYGNIAGVSEEYLDYGNVEVEMGRFFTKSMLERSQMVVVIGHKVYEELFGGVGDAVGKEIDVVGSQMTIVGVLKEKGGGIGGNSDENTFVLMPVTTASRVTGIKKPAAVMVRTVDAAGTAVAARKIKNYFYRKNLTDDDFTILEPKELLETINSFLGVVTGALSGIAAISLVVGGIGIANIMLVSVTERTREIGLRKAVGATKRDILLQFLIEAIVLSVLGGGMGIGIGAGFSLILGRFIETQVSLGSVLLAFGVSAVVGIVSGLAPAVRAARLDPIEALRYE</sequence>
<keyword evidence="3 7" id="KW-0812">Transmembrane</keyword>
<feature type="domain" description="MacB-like periplasmic core" evidence="9">
    <location>
        <begin position="21"/>
        <end position="244"/>
    </location>
</feature>
<evidence type="ECO:0000256" key="3">
    <source>
        <dbReference type="ARBA" id="ARBA00022692"/>
    </source>
</evidence>
<dbReference type="GO" id="GO:0022857">
    <property type="term" value="F:transmembrane transporter activity"/>
    <property type="evidence" value="ECO:0007669"/>
    <property type="project" value="TreeGrafter"/>
</dbReference>
<reference evidence="10 11" key="1">
    <citation type="journal article" date="2016" name="Nat. Commun.">
        <title>Thousands of microbial genomes shed light on interconnected biogeochemical processes in an aquifer system.</title>
        <authorList>
            <person name="Anantharaman K."/>
            <person name="Brown C.T."/>
            <person name="Hug L.A."/>
            <person name="Sharon I."/>
            <person name="Castelle C.J."/>
            <person name="Probst A.J."/>
            <person name="Thomas B.C."/>
            <person name="Singh A."/>
            <person name="Wilkins M.J."/>
            <person name="Karaoz U."/>
            <person name="Brodie E.L."/>
            <person name="Williams K.H."/>
            <person name="Hubbard S.S."/>
            <person name="Banfield J.F."/>
        </authorList>
    </citation>
    <scope>NUCLEOTIDE SEQUENCE [LARGE SCALE GENOMIC DNA]</scope>
</reference>
<keyword evidence="2" id="KW-1003">Cell membrane</keyword>
<accession>A0A1F4ZDN8</accession>
<dbReference type="EMBL" id="MEXN01000001">
    <property type="protein sequence ID" value="OGD04328.1"/>
    <property type="molecule type" value="Genomic_DNA"/>
</dbReference>
<evidence type="ECO:0000259" key="9">
    <source>
        <dbReference type="Pfam" id="PF12704"/>
    </source>
</evidence>
<feature type="transmembrane region" description="Helical" evidence="7">
    <location>
        <begin position="323"/>
        <end position="356"/>
    </location>
</feature>
<name>A0A1F4ZDN8_9BACT</name>
<evidence type="ECO:0000256" key="5">
    <source>
        <dbReference type="ARBA" id="ARBA00023136"/>
    </source>
</evidence>
<organism evidence="10 11">
    <name type="scientific">Candidatus Amesbacteria bacterium RIFCSPLOWO2_01_FULL_48_25</name>
    <dbReference type="NCBI Taxonomy" id="1797259"/>
    <lineage>
        <taxon>Bacteria</taxon>
        <taxon>Candidatus Amesiibacteriota</taxon>
    </lineage>
</organism>
<evidence type="ECO:0000259" key="8">
    <source>
        <dbReference type="Pfam" id="PF02687"/>
    </source>
</evidence>
<feature type="transmembrane region" description="Helical" evidence="7">
    <location>
        <begin position="21"/>
        <end position="41"/>
    </location>
</feature>
<evidence type="ECO:0000256" key="4">
    <source>
        <dbReference type="ARBA" id="ARBA00022989"/>
    </source>
</evidence>
<protein>
    <recommendedName>
        <fullName evidence="12">ABC transporter permease</fullName>
    </recommendedName>
</protein>
<dbReference type="PANTHER" id="PTHR30572:SF4">
    <property type="entry name" value="ABC TRANSPORTER PERMEASE YTRF"/>
    <property type="match status" value="1"/>
</dbReference>
<dbReference type="AlphaFoldDB" id="A0A1F4ZDN8"/>
<evidence type="ECO:0000256" key="7">
    <source>
        <dbReference type="SAM" id="Phobius"/>
    </source>
</evidence>
<evidence type="ECO:0000313" key="10">
    <source>
        <dbReference type="EMBL" id="OGD04328.1"/>
    </source>
</evidence>
<dbReference type="Proteomes" id="UP000177080">
    <property type="component" value="Unassembled WGS sequence"/>
</dbReference>
<dbReference type="InterPro" id="IPR003838">
    <property type="entry name" value="ABC3_permease_C"/>
</dbReference>
<gene>
    <name evidence="10" type="ORF">A2989_04810</name>
</gene>
<keyword evidence="5 7" id="KW-0472">Membrane</keyword>
<dbReference type="InterPro" id="IPR025857">
    <property type="entry name" value="MacB_PCD"/>
</dbReference>
<comment type="subcellular location">
    <subcellularLocation>
        <location evidence="1">Cell membrane</location>
        <topology evidence="1">Multi-pass membrane protein</topology>
    </subcellularLocation>
</comment>
<feature type="transmembrane region" description="Helical" evidence="7">
    <location>
        <begin position="362"/>
        <end position="382"/>
    </location>
</feature>
<evidence type="ECO:0000313" key="11">
    <source>
        <dbReference type="Proteomes" id="UP000177080"/>
    </source>
</evidence>
<comment type="similarity">
    <text evidence="6">Belongs to the ABC-4 integral membrane protein family.</text>
</comment>
<keyword evidence="4 7" id="KW-1133">Transmembrane helix</keyword>
<feature type="domain" description="ABC3 transporter permease C-terminal" evidence="8">
    <location>
        <begin position="282"/>
        <end position="392"/>
    </location>
</feature>